<keyword evidence="3" id="KW-1185">Reference proteome</keyword>
<protein>
    <recommendedName>
        <fullName evidence="4">Methanol dehydrogenase</fullName>
    </recommendedName>
</protein>
<evidence type="ECO:0000256" key="1">
    <source>
        <dbReference type="SAM" id="Phobius"/>
    </source>
</evidence>
<dbReference type="RefSeq" id="WP_263862676.1">
    <property type="nucleotide sequence ID" value="NZ_BKAB01000017.1"/>
</dbReference>
<sequence length="43" mass="5002">MKHKKLVVTGVGVIMLGVYFLKSIGWFENDAHLYDQFEDSDNR</sequence>
<name>A0ABQ0XDK1_9LACO</name>
<keyword evidence="1" id="KW-0472">Membrane</keyword>
<accession>A0ABQ0XDK1</accession>
<keyword evidence="1" id="KW-1133">Transmembrane helix</keyword>
<dbReference type="EMBL" id="BKAB01000017">
    <property type="protein sequence ID" value="GEP23744.1"/>
    <property type="molecule type" value="Genomic_DNA"/>
</dbReference>
<reference evidence="2 3" key="1">
    <citation type="submission" date="2019-07" db="EMBL/GenBank/DDBJ databases">
        <title>Whole genome shotgun sequence of Lactobacillus diolivorans NBRC 107869.</title>
        <authorList>
            <person name="Hosoyama A."/>
            <person name="Uohara A."/>
            <person name="Ohji S."/>
            <person name="Ichikawa N."/>
        </authorList>
    </citation>
    <scope>NUCLEOTIDE SEQUENCE [LARGE SCALE GENOMIC DNA]</scope>
    <source>
        <strain evidence="2 3">NBRC 107869</strain>
    </source>
</reference>
<evidence type="ECO:0000313" key="2">
    <source>
        <dbReference type="EMBL" id="GEP23744.1"/>
    </source>
</evidence>
<evidence type="ECO:0000313" key="3">
    <source>
        <dbReference type="Proteomes" id="UP000321409"/>
    </source>
</evidence>
<dbReference type="Proteomes" id="UP000321409">
    <property type="component" value="Unassembled WGS sequence"/>
</dbReference>
<evidence type="ECO:0008006" key="4">
    <source>
        <dbReference type="Google" id="ProtNLM"/>
    </source>
</evidence>
<proteinExistence type="predicted"/>
<keyword evidence="1" id="KW-0812">Transmembrane</keyword>
<comment type="caution">
    <text evidence="2">The sequence shown here is derived from an EMBL/GenBank/DDBJ whole genome shotgun (WGS) entry which is preliminary data.</text>
</comment>
<feature type="transmembrane region" description="Helical" evidence="1">
    <location>
        <begin position="7"/>
        <end position="27"/>
    </location>
</feature>
<organism evidence="2 3">
    <name type="scientific">Lentilactobacillus diolivorans</name>
    <dbReference type="NCBI Taxonomy" id="179838"/>
    <lineage>
        <taxon>Bacteria</taxon>
        <taxon>Bacillati</taxon>
        <taxon>Bacillota</taxon>
        <taxon>Bacilli</taxon>
        <taxon>Lactobacillales</taxon>
        <taxon>Lactobacillaceae</taxon>
        <taxon>Lentilactobacillus</taxon>
    </lineage>
</organism>
<gene>
    <name evidence="2" type="ORF">LDI01_13370</name>
</gene>